<dbReference type="Proteomes" id="UP001337655">
    <property type="component" value="Unassembled WGS sequence"/>
</dbReference>
<sequence>MYPLFALDDRNDPDDYYTIIPNHSALLCDKIHSKGPCQGLATIPSELRLKIFDYLPEEVDAFGGHDPNNLWCRELQTVRPPVLVRVSRVLRNEYLQLFFATTTFRMNADVDCVINNVFTEDDPNGPRNPFAFAAPLNYVAGGHQSTPSEKVARAWLSSIGGAFSNERELVMFRHIIYNPITKHGVPLGFTLEVHFRRRAYQIDVYRNEGWVDVYDMVARGGLKALFAPDKIVEILEEACRRSRDEVLDWDMVTKLEDTFGRHDGYDADWFGRSCPTFEAARAAGMETAEMLPEEWWDALRAEDRHCFSKEVPLLDEGASFSGVRDLKKKEAGENSDGDEGSYDGDRVPYRLRETQG</sequence>
<evidence type="ECO:0008006" key="4">
    <source>
        <dbReference type="Google" id="ProtNLM"/>
    </source>
</evidence>
<reference evidence="2 3" key="1">
    <citation type="submission" date="2023-08" db="EMBL/GenBank/DDBJ databases">
        <title>Black Yeasts Isolated from many extreme environments.</title>
        <authorList>
            <person name="Coleine C."/>
            <person name="Stajich J.E."/>
            <person name="Selbmann L."/>
        </authorList>
    </citation>
    <scope>NUCLEOTIDE SEQUENCE [LARGE SCALE GENOMIC DNA]</scope>
    <source>
        <strain evidence="2 3">CCFEE 5935</strain>
    </source>
</reference>
<comment type="caution">
    <text evidence="2">The sequence shown here is derived from an EMBL/GenBank/DDBJ whole genome shotgun (WGS) entry which is preliminary data.</text>
</comment>
<evidence type="ECO:0000313" key="3">
    <source>
        <dbReference type="Proteomes" id="UP001337655"/>
    </source>
</evidence>
<feature type="region of interest" description="Disordered" evidence="1">
    <location>
        <begin position="325"/>
        <end position="356"/>
    </location>
</feature>
<dbReference type="EMBL" id="JAVRRT010000009">
    <property type="protein sequence ID" value="KAK5169104.1"/>
    <property type="molecule type" value="Genomic_DNA"/>
</dbReference>
<name>A0AAV9PBA2_9PEZI</name>
<dbReference type="GeneID" id="89927753"/>
<feature type="compositionally biased region" description="Basic and acidic residues" evidence="1">
    <location>
        <begin position="343"/>
        <end position="356"/>
    </location>
</feature>
<feature type="compositionally biased region" description="Acidic residues" evidence="1">
    <location>
        <begin position="333"/>
        <end position="342"/>
    </location>
</feature>
<evidence type="ECO:0000256" key="1">
    <source>
        <dbReference type="SAM" id="MobiDB-lite"/>
    </source>
</evidence>
<accession>A0AAV9PBA2</accession>
<dbReference type="RefSeq" id="XP_064658570.1">
    <property type="nucleotide sequence ID" value="XM_064803655.1"/>
</dbReference>
<evidence type="ECO:0000313" key="2">
    <source>
        <dbReference type="EMBL" id="KAK5169104.1"/>
    </source>
</evidence>
<proteinExistence type="predicted"/>
<protein>
    <recommendedName>
        <fullName evidence="4">F-box domain-containing protein</fullName>
    </recommendedName>
</protein>
<dbReference type="AlphaFoldDB" id="A0AAV9PBA2"/>
<organism evidence="2 3">
    <name type="scientific">Saxophila tyrrhenica</name>
    <dbReference type="NCBI Taxonomy" id="1690608"/>
    <lineage>
        <taxon>Eukaryota</taxon>
        <taxon>Fungi</taxon>
        <taxon>Dikarya</taxon>
        <taxon>Ascomycota</taxon>
        <taxon>Pezizomycotina</taxon>
        <taxon>Dothideomycetes</taxon>
        <taxon>Dothideomycetidae</taxon>
        <taxon>Mycosphaerellales</taxon>
        <taxon>Extremaceae</taxon>
        <taxon>Saxophila</taxon>
    </lineage>
</organism>
<keyword evidence="3" id="KW-1185">Reference proteome</keyword>
<gene>
    <name evidence="2" type="ORF">LTR77_006413</name>
</gene>